<organism evidence="7 8">
    <name type="scientific">Candidatus Scybalocola faecigallinarum</name>
    <dbReference type="NCBI Taxonomy" id="2840941"/>
    <lineage>
        <taxon>Bacteria</taxon>
        <taxon>Bacillati</taxon>
        <taxon>Bacillota</taxon>
        <taxon>Clostridia</taxon>
        <taxon>Lachnospirales</taxon>
        <taxon>Lachnospiraceae</taxon>
        <taxon>Lachnospiraceae incertae sedis</taxon>
        <taxon>Candidatus Scybalocola (ex Gilroy et al. 2021)</taxon>
    </lineage>
</organism>
<protein>
    <submittedName>
        <fullName evidence="7">Glucosylceramidase</fullName>
    </submittedName>
</protein>
<accession>A0A9D1F2M1</accession>
<dbReference type="Pfam" id="PF17189">
    <property type="entry name" value="Glyco_hydro_30C"/>
    <property type="match status" value="1"/>
</dbReference>
<dbReference type="Gene3D" id="3.20.20.80">
    <property type="entry name" value="Glycosidases"/>
    <property type="match status" value="1"/>
</dbReference>
<evidence type="ECO:0000313" key="7">
    <source>
        <dbReference type="EMBL" id="HIS46475.1"/>
    </source>
</evidence>
<dbReference type="PANTHER" id="PTHR11069:SF23">
    <property type="entry name" value="LYSOSOMAL ACID GLUCOSYLCERAMIDASE"/>
    <property type="match status" value="1"/>
</dbReference>
<dbReference type="PRINTS" id="PR00843">
    <property type="entry name" value="GLHYDRLASE30"/>
</dbReference>
<dbReference type="AlphaFoldDB" id="A0A9D1F2M1"/>
<dbReference type="InterPro" id="IPR033453">
    <property type="entry name" value="Glyco_hydro_30_TIM-barrel"/>
</dbReference>
<dbReference type="Gene3D" id="2.60.40.1180">
    <property type="entry name" value="Golgi alpha-mannosidase II"/>
    <property type="match status" value="1"/>
</dbReference>
<dbReference type="GO" id="GO:0004348">
    <property type="term" value="F:glucosylceramidase activity"/>
    <property type="evidence" value="ECO:0007669"/>
    <property type="project" value="InterPro"/>
</dbReference>
<keyword evidence="2" id="KW-0732">Signal</keyword>
<dbReference type="GO" id="GO:0016020">
    <property type="term" value="C:membrane"/>
    <property type="evidence" value="ECO:0007669"/>
    <property type="project" value="GOC"/>
</dbReference>
<dbReference type="InterPro" id="IPR001139">
    <property type="entry name" value="Glyco_hydro_30"/>
</dbReference>
<evidence type="ECO:0000256" key="1">
    <source>
        <dbReference type="ARBA" id="ARBA00005382"/>
    </source>
</evidence>
<name>A0A9D1F2M1_9FIRM</name>
<feature type="domain" description="Glycosyl hydrolase family 30 TIM-barrel" evidence="5">
    <location>
        <begin position="41"/>
        <end position="375"/>
    </location>
</feature>
<reference evidence="7" key="1">
    <citation type="submission" date="2020-10" db="EMBL/GenBank/DDBJ databases">
        <authorList>
            <person name="Gilroy R."/>
        </authorList>
    </citation>
    <scope>NUCLEOTIDE SEQUENCE</scope>
    <source>
        <strain evidence="7">CHK178-757</strain>
    </source>
</reference>
<dbReference type="PANTHER" id="PTHR11069">
    <property type="entry name" value="GLUCOSYLCERAMIDASE"/>
    <property type="match status" value="1"/>
</dbReference>
<evidence type="ECO:0000259" key="6">
    <source>
        <dbReference type="Pfam" id="PF17189"/>
    </source>
</evidence>
<keyword evidence="3 4" id="KW-0378">Hydrolase</keyword>
<dbReference type="InterPro" id="IPR017853">
    <property type="entry name" value="GH"/>
</dbReference>
<sequence length="440" mass="49674">MKVITTNTKENKYWEESAADSRELSCMQAVCLYPELKMNTIHGFGGAFTESAAYCYSQLPETEKEAFIKACFSDEGLRYTLGRTHINSCDFSLSNYAADEDPEDTELKKFSLDREEKYILPLIKAAQSQCGGNLKFLLSPWSPPAFMKTNNEMNHGGYLKEEYYERWAQYIVRFIKEYEARGVQVSWVTVQNEPDAVQTWDSCKYSAAQEGVFAGKYLGPALEAAGLSHVRIFVWDHNKECAYERTCGSMAQEGADKYVAGVGIHWYTGDHFENLDMIRRRFPQLEIFFTEGCVEYSRFDRSNEVHKGEMYAHDMIGNFKNGVSAFLDWNLLLDSKGGPNHVGNFCDAPLMCTEDFSKVEKHLSYYYIGHFSRYVKPGASAVCVSSYCSEAECAGFVNPDGEKVLILLNRQDKTVHVNAGANGQGASIDLAPHSIVTLCW</sequence>
<dbReference type="Pfam" id="PF02055">
    <property type="entry name" value="Glyco_hydro_30"/>
    <property type="match status" value="1"/>
</dbReference>
<gene>
    <name evidence="7" type="ORF">IAB46_02770</name>
</gene>
<proteinExistence type="inferred from homology"/>
<dbReference type="InterPro" id="IPR033452">
    <property type="entry name" value="GH30_C"/>
</dbReference>
<dbReference type="Proteomes" id="UP000823927">
    <property type="component" value="Unassembled WGS sequence"/>
</dbReference>
<evidence type="ECO:0000313" key="8">
    <source>
        <dbReference type="Proteomes" id="UP000823927"/>
    </source>
</evidence>
<evidence type="ECO:0000256" key="4">
    <source>
        <dbReference type="RuleBase" id="RU361188"/>
    </source>
</evidence>
<evidence type="ECO:0000259" key="5">
    <source>
        <dbReference type="Pfam" id="PF02055"/>
    </source>
</evidence>
<dbReference type="EMBL" id="DVIT01000012">
    <property type="protein sequence ID" value="HIS46475.1"/>
    <property type="molecule type" value="Genomic_DNA"/>
</dbReference>
<dbReference type="InterPro" id="IPR013780">
    <property type="entry name" value="Glyco_hydro_b"/>
</dbReference>
<dbReference type="SUPFAM" id="SSF51445">
    <property type="entry name" value="(Trans)glycosidases"/>
    <property type="match status" value="1"/>
</dbReference>
<feature type="domain" description="Glycosyl hydrolase family 30 beta sandwich" evidence="6">
    <location>
        <begin position="389"/>
        <end position="438"/>
    </location>
</feature>
<dbReference type="GO" id="GO:0006680">
    <property type="term" value="P:glucosylceramide catabolic process"/>
    <property type="evidence" value="ECO:0007669"/>
    <property type="project" value="TreeGrafter"/>
</dbReference>
<comment type="similarity">
    <text evidence="1 4">Belongs to the glycosyl hydrolase 30 family.</text>
</comment>
<keyword evidence="4" id="KW-0326">Glycosidase</keyword>
<evidence type="ECO:0000256" key="2">
    <source>
        <dbReference type="ARBA" id="ARBA00022729"/>
    </source>
</evidence>
<reference evidence="7" key="2">
    <citation type="journal article" date="2021" name="PeerJ">
        <title>Extensive microbial diversity within the chicken gut microbiome revealed by metagenomics and culture.</title>
        <authorList>
            <person name="Gilroy R."/>
            <person name="Ravi A."/>
            <person name="Getino M."/>
            <person name="Pursley I."/>
            <person name="Horton D.L."/>
            <person name="Alikhan N.F."/>
            <person name="Baker D."/>
            <person name="Gharbi K."/>
            <person name="Hall N."/>
            <person name="Watson M."/>
            <person name="Adriaenssens E.M."/>
            <person name="Foster-Nyarko E."/>
            <person name="Jarju S."/>
            <person name="Secka A."/>
            <person name="Antonio M."/>
            <person name="Oren A."/>
            <person name="Chaudhuri R.R."/>
            <person name="La Ragione R."/>
            <person name="Hildebrand F."/>
            <person name="Pallen M.J."/>
        </authorList>
    </citation>
    <scope>NUCLEOTIDE SEQUENCE</scope>
    <source>
        <strain evidence="7">CHK178-757</strain>
    </source>
</reference>
<evidence type="ECO:0000256" key="3">
    <source>
        <dbReference type="ARBA" id="ARBA00022801"/>
    </source>
</evidence>
<comment type="caution">
    <text evidence="7">The sequence shown here is derived from an EMBL/GenBank/DDBJ whole genome shotgun (WGS) entry which is preliminary data.</text>
</comment>